<dbReference type="Proteomes" id="UP000287166">
    <property type="component" value="Unassembled WGS sequence"/>
</dbReference>
<accession>A0A401H554</accession>
<dbReference type="AlphaFoldDB" id="A0A401H554"/>
<dbReference type="EMBL" id="BFAD01000016">
    <property type="protein sequence ID" value="GBE89567.1"/>
    <property type="molecule type" value="Genomic_DNA"/>
</dbReference>
<proteinExistence type="predicted"/>
<sequence length="108" mass="11910">MEVLLYQMPDYSLHGRPPWTLEPDSIVAQQNGTIVTPLRVMCAELTDSKTLKSMQRRTSLFALSGVNASTAPTTLPLDETSVANVKTIVDKQVLDTTHLIDPTVLDEQ</sequence>
<dbReference type="GeneID" id="38786484"/>
<comment type="caution">
    <text evidence="1">The sequence shown here is derived from an EMBL/GenBank/DDBJ whole genome shotgun (WGS) entry which is preliminary data.</text>
</comment>
<keyword evidence="2" id="KW-1185">Reference proteome</keyword>
<gene>
    <name evidence="1" type="ORF">SCP_1602290</name>
</gene>
<reference evidence="1 2" key="1">
    <citation type="journal article" date="2018" name="Sci. Rep.">
        <title>Genome sequence of the cauliflower mushroom Sparassis crispa (Hanabiratake) and its association with beneficial usage.</title>
        <authorList>
            <person name="Kiyama R."/>
            <person name="Furutani Y."/>
            <person name="Kawaguchi K."/>
            <person name="Nakanishi T."/>
        </authorList>
    </citation>
    <scope>NUCLEOTIDE SEQUENCE [LARGE SCALE GENOMIC DNA]</scope>
</reference>
<dbReference type="InParanoid" id="A0A401H554"/>
<dbReference type="RefSeq" id="XP_027620480.1">
    <property type="nucleotide sequence ID" value="XM_027764679.1"/>
</dbReference>
<evidence type="ECO:0000313" key="1">
    <source>
        <dbReference type="EMBL" id="GBE89567.1"/>
    </source>
</evidence>
<evidence type="ECO:0000313" key="2">
    <source>
        <dbReference type="Proteomes" id="UP000287166"/>
    </source>
</evidence>
<organism evidence="1 2">
    <name type="scientific">Sparassis crispa</name>
    <dbReference type="NCBI Taxonomy" id="139825"/>
    <lineage>
        <taxon>Eukaryota</taxon>
        <taxon>Fungi</taxon>
        <taxon>Dikarya</taxon>
        <taxon>Basidiomycota</taxon>
        <taxon>Agaricomycotina</taxon>
        <taxon>Agaricomycetes</taxon>
        <taxon>Polyporales</taxon>
        <taxon>Sparassidaceae</taxon>
        <taxon>Sparassis</taxon>
    </lineage>
</organism>
<name>A0A401H554_9APHY</name>
<protein>
    <submittedName>
        <fullName evidence="1">Uncharacterized protein</fullName>
    </submittedName>
</protein>